<dbReference type="AlphaFoldDB" id="A0AAU9PC19"/>
<name>A0AAU9PC19_9ASTR</name>
<comment type="caution">
    <text evidence="2">The sequence shown here is derived from an EMBL/GenBank/DDBJ whole genome shotgun (WGS) entry which is preliminary data.</text>
</comment>
<organism evidence="2 3">
    <name type="scientific">Lactuca virosa</name>
    <dbReference type="NCBI Taxonomy" id="75947"/>
    <lineage>
        <taxon>Eukaryota</taxon>
        <taxon>Viridiplantae</taxon>
        <taxon>Streptophyta</taxon>
        <taxon>Embryophyta</taxon>
        <taxon>Tracheophyta</taxon>
        <taxon>Spermatophyta</taxon>
        <taxon>Magnoliopsida</taxon>
        <taxon>eudicotyledons</taxon>
        <taxon>Gunneridae</taxon>
        <taxon>Pentapetalae</taxon>
        <taxon>asterids</taxon>
        <taxon>campanulids</taxon>
        <taxon>Asterales</taxon>
        <taxon>Asteraceae</taxon>
        <taxon>Cichorioideae</taxon>
        <taxon>Cichorieae</taxon>
        <taxon>Lactucinae</taxon>
        <taxon>Lactuca</taxon>
    </lineage>
</organism>
<accession>A0AAU9PC19</accession>
<evidence type="ECO:0000313" key="3">
    <source>
        <dbReference type="Proteomes" id="UP001157418"/>
    </source>
</evidence>
<gene>
    <name evidence="2" type="ORF">LVIROSA_LOCUS33510</name>
</gene>
<sequence>MVSLETVNTPITPPPQTTGTVSEVPPSGGPPPSLATVAPSVTTHIPIPTLNSVTPSLFPNDGGPNTPISPSIPLYFPNTGGLNNVGYSFLPPPIHTPNEQRQTTLITPPSIGVPSLTTPVITLLTAQTSFSKRKTTHR</sequence>
<dbReference type="Proteomes" id="UP001157418">
    <property type="component" value="Unassembled WGS sequence"/>
</dbReference>
<feature type="region of interest" description="Disordered" evidence="1">
    <location>
        <begin position="1"/>
        <end position="33"/>
    </location>
</feature>
<protein>
    <submittedName>
        <fullName evidence="2">Uncharacterized protein</fullName>
    </submittedName>
</protein>
<dbReference type="EMBL" id="CAKMRJ010005634">
    <property type="protein sequence ID" value="CAH1447938.1"/>
    <property type="molecule type" value="Genomic_DNA"/>
</dbReference>
<reference evidence="2 3" key="1">
    <citation type="submission" date="2022-01" db="EMBL/GenBank/DDBJ databases">
        <authorList>
            <person name="Xiong W."/>
            <person name="Schranz E."/>
        </authorList>
    </citation>
    <scope>NUCLEOTIDE SEQUENCE [LARGE SCALE GENOMIC DNA]</scope>
</reference>
<proteinExistence type="predicted"/>
<evidence type="ECO:0000313" key="2">
    <source>
        <dbReference type="EMBL" id="CAH1447938.1"/>
    </source>
</evidence>
<keyword evidence="3" id="KW-1185">Reference proteome</keyword>
<feature type="compositionally biased region" description="Low complexity" evidence="1">
    <location>
        <begin position="1"/>
        <end position="10"/>
    </location>
</feature>
<evidence type="ECO:0000256" key="1">
    <source>
        <dbReference type="SAM" id="MobiDB-lite"/>
    </source>
</evidence>